<reference evidence="5 6" key="1">
    <citation type="submission" date="2017-12" db="EMBL/GenBank/DDBJ databases">
        <title>Comparative genomics of Botrytis spp.</title>
        <authorList>
            <person name="Valero-Jimenez C.A."/>
            <person name="Tapia P."/>
            <person name="Veloso J."/>
            <person name="Silva-Moreno E."/>
            <person name="Staats M."/>
            <person name="Valdes J.H."/>
            <person name="Van Kan J.A.L."/>
        </authorList>
    </citation>
    <scope>NUCLEOTIDE SEQUENCE [LARGE SCALE GENOMIC DNA]</scope>
    <source>
        <strain evidence="5 6">MUCL435</strain>
    </source>
</reference>
<keyword evidence="6" id="KW-1185">Reference proteome</keyword>
<evidence type="ECO:0000256" key="4">
    <source>
        <dbReference type="SAM" id="MobiDB-lite"/>
    </source>
</evidence>
<dbReference type="PANTHER" id="PTHR10130:SF4">
    <property type="entry name" value="MICROBODY (PEROXISOME) BIOGENESIS PROTEIN PEROXIN 20 (EUROFUNG)"/>
    <property type="match status" value="1"/>
</dbReference>
<dbReference type="AlphaFoldDB" id="A0A4S8RC56"/>
<dbReference type="EMBL" id="PQXL01000010">
    <property type="protein sequence ID" value="THV55350.1"/>
    <property type="molecule type" value="Genomic_DNA"/>
</dbReference>
<dbReference type="InterPro" id="IPR024111">
    <property type="entry name" value="PEX5/PEX5L"/>
</dbReference>
<dbReference type="PANTHER" id="PTHR10130">
    <property type="entry name" value="PEROXISOMAL TARGETING SIGNAL 1 RECEPTOR PEX5"/>
    <property type="match status" value="1"/>
</dbReference>
<organism evidence="5 6">
    <name type="scientific">Botrytis galanthina</name>
    <dbReference type="NCBI Taxonomy" id="278940"/>
    <lineage>
        <taxon>Eukaryota</taxon>
        <taxon>Fungi</taxon>
        <taxon>Dikarya</taxon>
        <taxon>Ascomycota</taxon>
        <taxon>Pezizomycotina</taxon>
        <taxon>Leotiomycetes</taxon>
        <taxon>Helotiales</taxon>
        <taxon>Sclerotiniaceae</taxon>
        <taxon>Botrytis</taxon>
    </lineage>
</organism>
<dbReference type="OrthoDB" id="5407351at2759"/>
<dbReference type="GO" id="GO:0005778">
    <property type="term" value="C:peroxisomal membrane"/>
    <property type="evidence" value="ECO:0007669"/>
    <property type="project" value="TreeGrafter"/>
</dbReference>
<feature type="region of interest" description="Disordered" evidence="4">
    <location>
        <begin position="63"/>
        <end position="82"/>
    </location>
</feature>
<comment type="caution">
    <text evidence="5">The sequence shown here is derived from an EMBL/GenBank/DDBJ whole genome shotgun (WGS) entry which is preliminary data.</text>
</comment>
<proteinExistence type="predicted"/>
<evidence type="ECO:0000256" key="2">
    <source>
        <dbReference type="ARBA" id="ARBA00022803"/>
    </source>
</evidence>
<accession>A0A4S8RC56</accession>
<dbReference type="Proteomes" id="UP000308671">
    <property type="component" value="Unassembled WGS sequence"/>
</dbReference>
<protein>
    <submittedName>
        <fullName evidence="5">Uncharacterized protein</fullName>
    </submittedName>
</protein>
<gene>
    <name evidence="5" type="ORF">BGAL_0010g00680</name>
</gene>
<evidence type="ECO:0000256" key="1">
    <source>
        <dbReference type="ARBA" id="ARBA00022737"/>
    </source>
</evidence>
<dbReference type="GO" id="GO:0005052">
    <property type="term" value="F:peroxisome matrix targeting signal-1 binding"/>
    <property type="evidence" value="ECO:0007669"/>
    <property type="project" value="TreeGrafter"/>
</dbReference>
<feature type="compositionally biased region" description="Basic and acidic residues" evidence="4">
    <location>
        <begin position="357"/>
        <end position="374"/>
    </location>
</feature>
<feature type="coiled-coil region" evidence="3">
    <location>
        <begin position="199"/>
        <end position="229"/>
    </location>
</feature>
<keyword evidence="2" id="KW-0802">TPR repeat</keyword>
<dbReference type="Gene3D" id="6.10.280.230">
    <property type="match status" value="1"/>
</dbReference>
<dbReference type="GO" id="GO:0005829">
    <property type="term" value="C:cytosol"/>
    <property type="evidence" value="ECO:0007669"/>
    <property type="project" value="TreeGrafter"/>
</dbReference>
<keyword evidence="3" id="KW-0175">Coiled coil</keyword>
<name>A0A4S8RC56_9HELO</name>
<evidence type="ECO:0000313" key="5">
    <source>
        <dbReference type="EMBL" id="THV55350.1"/>
    </source>
</evidence>
<feature type="compositionally biased region" description="Polar residues" evidence="4">
    <location>
        <begin position="63"/>
        <end position="74"/>
    </location>
</feature>
<evidence type="ECO:0000313" key="6">
    <source>
        <dbReference type="Proteomes" id="UP000308671"/>
    </source>
</evidence>
<feature type="region of interest" description="Disordered" evidence="4">
    <location>
        <begin position="357"/>
        <end position="385"/>
    </location>
</feature>
<sequence>MADNLCGPSNALQNFQKHSNVDRTLQQDRLVGRAPSSQGFRASPGPNAGQLDAEFAAFQAGHQSLGPSPSAQSFSHHHFQTPPPQSFQNVVPQHSAGQGWANDFQNMSISGPQAQFQQQGVHQTIQPQIGAGWHQEFAQSHGAPGMIAQANQPSMAMNRPSMMNVGYNPMPRVLMQQNQLASTSQSLVENNEVFDEAAFARAFEQAANAESERAQQQELESQATSVQHEETHALDQLHVTKEAESELDRAERQLLGQTLLGADTIQDPATATSEQNMHAPDALSRTAGELLSSVSNNQSEKFQNSQFLQLMRQFRDKEVMVEGDEVVDGPMKAKEGDRKSGGGREFFETITTAEHNAEQKLEREKNQSSEEKQKQQTARARLAQIAKTVPKRDMETAGTELDMERLADEGLMARPRSGYRGAGDLGREEAKCDLACCSAQYEVDGEQGVKSLETWRWEGGVGERILSRRRANYTSDREQGAVAWKVLAWNEDIGRWDIGEPWEFDAGGWIVRKVREKGREGEGNDGVCREE</sequence>
<keyword evidence="1" id="KW-0677">Repeat</keyword>
<dbReference type="GO" id="GO:0016560">
    <property type="term" value="P:protein import into peroxisome matrix, docking"/>
    <property type="evidence" value="ECO:0007669"/>
    <property type="project" value="TreeGrafter"/>
</dbReference>
<evidence type="ECO:0000256" key="3">
    <source>
        <dbReference type="SAM" id="Coils"/>
    </source>
</evidence>